<dbReference type="EMBL" id="JAFEKC020000003">
    <property type="protein sequence ID" value="KAK0515617.1"/>
    <property type="molecule type" value="Genomic_DNA"/>
</dbReference>
<dbReference type="PANTHER" id="PTHR10414:SF77">
    <property type="entry name" value="CDP-ALCOHOL PHOSPHATIDYLTRANSFERASE FAMILY PROTEIN"/>
    <property type="match status" value="1"/>
</dbReference>
<feature type="region of interest" description="Disordered" evidence="7">
    <location>
        <begin position="229"/>
        <end position="250"/>
    </location>
</feature>
<feature type="compositionally biased region" description="Polar residues" evidence="7">
    <location>
        <begin position="703"/>
        <end position="713"/>
    </location>
</feature>
<feature type="active site" description="Proton donor/acceptor" evidence="5">
    <location>
        <position position="133"/>
    </location>
</feature>
<dbReference type="InterPro" id="IPR043130">
    <property type="entry name" value="CDP-OH_PTrfase_TM_dom"/>
</dbReference>
<organism evidence="9 10">
    <name type="scientific">Cladonia borealis</name>
    <dbReference type="NCBI Taxonomy" id="184061"/>
    <lineage>
        <taxon>Eukaryota</taxon>
        <taxon>Fungi</taxon>
        <taxon>Dikarya</taxon>
        <taxon>Ascomycota</taxon>
        <taxon>Pezizomycotina</taxon>
        <taxon>Lecanoromycetes</taxon>
        <taxon>OSLEUM clade</taxon>
        <taxon>Lecanoromycetidae</taxon>
        <taxon>Lecanorales</taxon>
        <taxon>Lecanorineae</taxon>
        <taxon>Cladoniaceae</taxon>
        <taxon>Cladonia</taxon>
    </lineage>
</organism>
<keyword evidence="3 6" id="KW-0808">Transferase</keyword>
<feature type="transmembrane region" description="Helical" evidence="8">
    <location>
        <begin position="566"/>
        <end position="586"/>
    </location>
</feature>
<accession>A0AA39R645</accession>
<dbReference type="GO" id="GO:0005634">
    <property type="term" value="C:nucleus"/>
    <property type="evidence" value="ECO:0007669"/>
    <property type="project" value="UniProtKB-SubCell"/>
</dbReference>
<keyword evidence="5" id="KW-0378">Hydrolase</keyword>
<feature type="active site" description="Proton donor/acceptor" evidence="5">
    <location>
        <position position="270"/>
    </location>
</feature>
<comment type="subcellular location">
    <subcellularLocation>
        <location evidence="1">Membrane</location>
    </subcellularLocation>
    <subcellularLocation>
        <location evidence="5">Nucleus</location>
    </subcellularLocation>
</comment>
<proteinExistence type="inferred from homology"/>
<dbReference type="InterPro" id="IPR048254">
    <property type="entry name" value="CDP_ALCOHOL_P_TRANSF_CS"/>
</dbReference>
<dbReference type="PANTHER" id="PTHR10414">
    <property type="entry name" value="ETHANOLAMINEPHOSPHOTRANSFERASE"/>
    <property type="match status" value="1"/>
</dbReference>
<evidence type="ECO:0000256" key="3">
    <source>
        <dbReference type="ARBA" id="ARBA00022679"/>
    </source>
</evidence>
<evidence type="ECO:0000313" key="9">
    <source>
        <dbReference type="EMBL" id="KAK0515617.1"/>
    </source>
</evidence>
<dbReference type="InterPro" id="IPR014472">
    <property type="entry name" value="CHOPT"/>
</dbReference>
<keyword evidence="5" id="KW-0539">Nucleus</keyword>
<comment type="similarity">
    <text evidence="2 6">Belongs to the CDP-alcohol phosphatidyltransferase class-I family.</text>
</comment>
<dbReference type="EC" id="3.1.4.-" evidence="5"/>
<evidence type="ECO:0000256" key="5">
    <source>
        <dbReference type="HAMAP-Rule" id="MF_03040"/>
    </source>
</evidence>
<keyword evidence="8" id="KW-1133">Transmembrane helix</keyword>
<evidence type="ECO:0000256" key="8">
    <source>
        <dbReference type="SAM" id="Phobius"/>
    </source>
</evidence>
<dbReference type="GO" id="GO:1990838">
    <property type="term" value="F:poly(U)-specific exoribonuclease activity, producing 3' uridine cyclic phosphate ends"/>
    <property type="evidence" value="ECO:0007669"/>
    <property type="project" value="UniProtKB-UniRule"/>
</dbReference>
<name>A0AA39R645_9LECA</name>
<comment type="caution">
    <text evidence="9">The sequence shown here is derived from an EMBL/GenBank/DDBJ whole genome shotgun (WGS) entry which is preliminary data.</text>
</comment>
<feature type="transmembrane region" description="Helical" evidence="8">
    <location>
        <begin position="626"/>
        <end position="645"/>
    </location>
</feature>
<evidence type="ECO:0000256" key="7">
    <source>
        <dbReference type="SAM" id="MobiDB-lite"/>
    </source>
</evidence>
<keyword evidence="8" id="KW-0812">Transmembrane</keyword>
<dbReference type="AlphaFoldDB" id="A0AA39R645"/>
<feature type="compositionally biased region" description="Basic and acidic residues" evidence="7">
    <location>
        <begin position="29"/>
        <end position="38"/>
    </location>
</feature>
<gene>
    <name evidence="5" type="primary">USB1</name>
    <name evidence="9" type="ORF">JMJ35_001651</name>
</gene>
<dbReference type="GO" id="GO:0016780">
    <property type="term" value="F:phosphotransferase activity, for other substituted phosphate groups"/>
    <property type="evidence" value="ECO:0007669"/>
    <property type="project" value="InterPro"/>
</dbReference>
<keyword evidence="4 8" id="KW-0472">Membrane</keyword>
<dbReference type="FunFam" id="1.20.120.1760:FF:000029">
    <property type="entry name" value="CDP-alcohol phosphatidyltransferase protein"/>
    <property type="match status" value="1"/>
</dbReference>
<reference evidence="9" key="1">
    <citation type="submission" date="2023-03" db="EMBL/GenBank/DDBJ databases">
        <title>Complete genome of Cladonia borealis.</title>
        <authorList>
            <person name="Park H."/>
        </authorList>
    </citation>
    <scope>NUCLEOTIDE SEQUENCE</scope>
    <source>
        <strain evidence="9">ANT050790</strain>
    </source>
</reference>
<keyword evidence="5" id="KW-0540">Nuclease</keyword>
<evidence type="ECO:0000256" key="4">
    <source>
        <dbReference type="ARBA" id="ARBA00023136"/>
    </source>
</evidence>
<sequence length="731" mass="81506">MPLVDYSSSEGSDASGAEETGNQSNGPQRLERKRDASHQSHLPPLPDTFHDLYASTARVSQQDDPSLHCGRQRVTPHVEGHWPTHIYIEWYPSTEHSSLINGLLTNIYDIASSEETKVHSLLKSDLGAELPLHISLSRPIVLLTDQRQHFIDALVNRRNACGLRPFEVSVTGFDWTANHEKTRWFLVLRLDRAPQDELNELLRISNTVVQKFGQPTLYNDSQSSCAAHSIYPQDHKKPRRGSKKPSSSSSMDLLSHTELANYVDAFASFHVSIGWTLTTPSESLLKKLDHASHDFQAMRISVNSVKVKIGTAAHECVSEDALVHLKSYKYSSVDKSLISKYILKHYWNAFVELLPLWLAPNMVTLLGFFFILGNVILLEIYIPDLVGPGPSWVYYSFAFGVWMYSTMDNVDGKQARRTGQSSGLGELFDHGIDSLNCTLASLFETAAMGLGPSPKGVFTALVPCLPMFFSTWETYHTHTLYLGYFNGPTEGLILACMFMIAGGYYGPGIWTHPITELVGYPEILGDSSLIDLWIPMILLTFFIAHLPACVYNVVKARREQGLPVAPVFLEWAPILVYSGAIGAWLYSPYSTLMRENRLVLFCLTMSFVFGRMTTKIILAHLTRQPFPYWTVMLIPLIGGAILGNLPRIGLPAVSASIELWYLRAYFVFAIVAYFRWALLVINSICNYLGINCLTITEKPAPGQNASQEKSVMNGSAGEKPVSNGRVAKKGD</sequence>
<feature type="transmembrane region" description="Helical" evidence="8">
    <location>
        <begin position="532"/>
        <end position="554"/>
    </location>
</feature>
<comment type="function">
    <text evidence="5">Phosphodiesterase responsible for the U6 snRNA 3' end processing. Acts as an exoribonuclease (RNase) responsible for trimming the poly(U) tract of the last nucleotides in the pre-U6 snRNA molecule, leading to the formation of mature U6 snRNA.</text>
</comment>
<protein>
    <recommendedName>
        <fullName evidence="5">U6 snRNA phosphodiesterase</fullName>
        <ecNumber evidence="5">3.1.4.-</ecNumber>
    </recommendedName>
</protein>
<comment type="similarity">
    <text evidence="5">Belongs to the 2H phosphoesterase superfamily. USB1 family.</text>
</comment>
<evidence type="ECO:0000313" key="10">
    <source>
        <dbReference type="Proteomes" id="UP001166286"/>
    </source>
</evidence>
<dbReference type="Pfam" id="PF01066">
    <property type="entry name" value="CDP-OH_P_transf"/>
    <property type="match status" value="1"/>
</dbReference>
<dbReference type="PROSITE" id="PS00379">
    <property type="entry name" value="CDP_ALCOHOL_P_TRANSF"/>
    <property type="match status" value="1"/>
</dbReference>
<dbReference type="InterPro" id="IPR027521">
    <property type="entry name" value="Usb1"/>
</dbReference>
<dbReference type="Pfam" id="PF09749">
    <property type="entry name" value="HVSL"/>
    <property type="match status" value="1"/>
</dbReference>
<feature type="transmembrane region" description="Helical" evidence="8">
    <location>
        <begin position="665"/>
        <end position="688"/>
    </location>
</feature>
<evidence type="ECO:0000256" key="1">
    <source>
        <dbReference type="ARBA" id="ARBA00004370"/>
    </source>
</evidence>
<dbReference type="Gene3D" id="1.20.120.1760">
    <property type="match status" value="1"/>
</dbReference>
<dbReference type="Gene3D" id="3.90.1140.10">
    <property type="entry name" value="Cyclic phosphodiesterase"/>
    <property type="match status" value="1"/>
</dbReference>
<feature type="transmembrane region" description="Helical" evidence="8">
    <location>
        <begin position="598"/>
        <end position="614"/>
    </location>
</feature>
<dbReference type="Proteomes" id="UP001166286">
    <property type="component" value="Unassembled WGS sequence"/>
</dbReference>
<keyword evidence="10" id="KW-1185">Reference proteome</keyword>
<evidence type="ECO:0000256" key="6">
    <source>
        <dbReference type="RuleBase" id="RU003750"/>
    </source>
</evidence>
<feature type="transmembrane region" description="Helical" evidence="8">
    <location>
        <begin position="392"/>
        <end position="410"/>
    </location>
</feature>
<evidence type="ECO:0000256" key="2">
    <source>
        <dbReference type="ARBA" id="ARBA00010441"/>
    </source>
</evidence>
<feature type="transmembrane region" description="Helical" evidence="8">
    <location>
        <begin position="349"/>
        <end position="372"/>
    </location>
</feature>
<dbReference type="InterPro" id="IPR000462">
    <property type="entry name" value="CDP-OH_P_trans"/>
</dbReference>
<dbReference type="GO" id="GO:0016020">
    <property type="term" value="C:membrane"/>
    <property type="evidence" value="ECO:0007669"/>
    <property type="project" value="UniProtKB-SubCell"/>
</dbReference>
<dbReference type="HAMAP" id="MF_03040">
    <property type="entry name" value="USB1"/>
    <property type="match status" value="1"/>
</dbReference>
<dbReference type="GO" id="GO:0008654">
    <property type="term" value="P:phospholipid biosynthetic process"/>
    <property type="evidence" value="ECO:0007669"/>
    <property type="project" value="InterPro"/>
</dbReference>
<dbReference type="GO" id="GO:0034477">
    <property type="term" value="P:U6 snRNA 3'-end processing"/>
    <property type="evidence" value="ECO:0007669"/>
    <property type="project" value="UniProtKB-UniRule"/>
</dbReference>
<feature type="region of interest" description="Disordered" evidence="7">
    <location>
        <begin position="1"/>
        <end position="47"/>
    </location>
</feature>
<feature type="compositionally biased region" description="Low complexity" evidence="7">
    <location>
        <begin position="7"/>
        <end position="19"/>
    </location>
</feature>
<feature type="region of interest" description="Disordered" evidence="7">
    <location>
        <begin position="701"/>
        <end position="731"/>
    </location>
</feature>